<dbReference type="EMBL" id="CP017080">
    <property type="protein sequence ID" value="AOH54468.1"/>
    <property type="molecule type" value="Genomic_DNA"/>
</dbReference>
<dbReference type="STRING" id="264697.ABE28_008895"/>
<protein>
    <recommendedName>
        <fullName evidence="3">DUF1064 domain-containing protein</fullName>
    </recommendedName>
</protein>
<dbReference type="KEGG" id="bmur:ABE28_008895"/>
<evidence type="ECO:0000313" key="1">
    <source>
        <dbReference type="EMBL" id="AOH54468.1"/>
    </source>
</evidence>
<dbReference type="AlphaFoldDB" id="A0A1B3XMM2"/>
<dbReference type="RefSeq" id="WP_064465827.1">
    <property type="nucleotide sequence ID" value="NZ_CP017080.1"/>
</dbReference>
<reference evidence="1 2" key="1">
    <citation type="submission" date="2016-08" db="EMBL/GenBank/DDBJ databases">
        <title>Complete genome sequence of Bacillus muralis G25-68, a strain with toxicity to nematodes.</title>
        <authorList>
            <person name="Zheng Z."/>
        </authorList>
    </citation>
    <scope>NUCLEOTIDE SEQUENCE [LARGE SCALE GENOMIC DNA]</scope>
    <source>
        <strain evidence="1 2">G25-68</strain>
    </source>
</reference>
<proteinExistence type="predicted"/>
<accession>A0A1B3XMM2</accession>
<name>A0A1B3XMM2_9BACI</name>
<dbReference type="Proteomes" id="UP000077926">
    <property type="component" value="Chromosome"/>
</dbReference>
<gene>
    <name evidence="1" type="ORF">ABE28_008895</name>
</gene>
<keyword evidence="2" id="KW-1185">Reference proteome</keyword>
<dbReference type="InterPro" id="IPR036410">
    <property type="entry name" value="HSP_DnaJ_Cys-rich_dom_sf"/>
</dbReference>
<dbReference type="Pfam" id="PF06356">
    <property type="entry name" value="DUF1064"/>
    <property type="match status" value="1"/>
</dbReference>
<dbReference type="OrthoDB" id="1853564at2"/>
<organism evidence="1 2">
    <name type="scientific">Peribacillus muralis</name>
    <dbReference type="NCBI Taxonomy" id="264697"/>
    <lineage>
        <taxon>Bacteria</taxon>
        <taxon>Bacillati</taxon>
        <taxon>Bacillota</taxon>
        <taxon>Bacilli</taxon>
        <taxon>Bacillales</taxon>
        <taxon>Bacillaceae</taxon>
        <taxon>Peribacillus</taxon>
    </lineage>
</organism>
<sequence length="143" mass="16422">MGKINSKKTIVGGIVFDSQTEGQYYQYLTNDPNVKHIELQPKYTLLEAFKISCSKCIGEGKTPSPKTNRMIKCRTCEGTGKKSRQPWTYKADFKVTYMNGNEEVIDVKGFANERFPLVKKMWERKYGQELIVVKKVKGGWKRG</sequence>
<evidence type="ECO:0008006" key="3">
    <source>
        <dbReference type="Google" id="ProtNLM"/>
    </source>
</evidence>
<dbReference type="SUPFAM" id="SSF57938">
    <property type="entry name" value="DnaJ/Hsp40 cysteine-rich domain"/>
    <property type="match status" value="1"/>
</dbReference>
<evidence type="ECO:0000313" key="2">
    <source>
        <dbReference type="Proteomes" id="UP000077926"/>
    </source>
</evidence>
<dbReference type="InterPro" id="IPR009414">
    <property type="entry name" value="DUF1064"/>
</dbReference>